<evidence type="ECO:0000256" key="5">
    <source>
        <dbReference type="ARBA" id="ARBA00023002"/>
    </source>
</evidence>
<accession>X0Y5P8</accession>
<keyword evidence="4" id="KW-0862">Zinc</keyword>
<dbReference type="AlphaFoldDB" id="X0Y5P8"/>
<dbReference type="Gene3D" id="3.40.50.720">
    <property type="entry name" value="NAD(P)-binding Rossmann-like Domain"/>
    <property type="match status" value="1"/>
</dbReference>
<dbReference type="PANTHER" id="PTHR43161:SF9">
    <property type="entry name" value="SORBITOL DEHYDROGENASE"/>
    <property type="match status" value="1"/>
</dbReference>
<proteinExistence type="inferred from homology"/>
<feature type="non-terminal residue" evidence="7">
    <location>
        <position position="1"/>
    </location>
</feature>
<name>X0Y5P8_9ZZZZ</name>
<evidence type="ECO:0000313" key="7">
    <source>
        <dbReference type="EMBL" id="GAG51090.1"/>
    </source>
</evidence>
<sequence length="165" mass="18440">LSCMTAAQAENAEAIYMTDKIEQRMKAAKEAGAVWVGNPEEQDIVKEILERQPLGLDVVFECAGEQSALDEAVELLRPGGALILIGAPRIERVSFIIDKLRRKEITIVNIRRQNNCTQRAIDLIAAGEAKIDFMITHRFKLEQTQDAFCLVAEYRDGVIKALIEL</sequence>
<evidence type="ECO:0000256" key="1">
    <source>
        <dbReference type="ARBA" id="ARBA00001947"/>
    </source>
</evidence>
<evidence type="ECO:0000259" key="6">
    <source>
        <dbReference type="Pfam" id="PF00107"/>
    </source>
</evidence>
<keyword evidence="5" id="KW-0560">Oxidoreductase</keyword>
<protein>
    <recommendedName>
        <fullName evidence="6">Alcohol dehydrogenase-like C-terminal domain-containing protein</fullName>
    </recommendedName>
</protein>
<dbReference type="InterPro" id="IPR036291">
    <property type="entry name" value="NAD(P)-bd_dom_sf"/>
</dbReference>
<dbReference type="PANTHER" id="PTHR43161">
    <property type="entry name" value="SORBITOL DEHYDROGENASE"/>
    <property type="match status" value="1"/>
</dbReference>
<evidence type="ECO:0000256" key="4">
    <source>
        <dbReference type="ARBA" id="ARBA00022833"/>
    </source>
</evidence>
<dbReference type="SUPFAM" id="SSF51735">
    <property type="entry name" value="NAD(P)-binding Rossmann-fold domains"/>
    <property type="match status" value="1"/>
</dbReference>
<feature type="domain" description="Alcohol dehydrogenase-like C-terminal" evidence="6">
    <location>
        <begin position="4"/>
        <end position="125"/>
    </location>
</feature>
<evidence type="ECO:0000256" key="2">
    <source>
        <dbReference type="ARBA" id="ARBA00008072"/>
    </source>
</evidence>
<evidence type="ECO:0000256" key="3">
    <source>
        <dbReference type="ARBA" id="ARBA00022723"/>
    </source>
</evidence>
<reference evidence="7" key="1">
    <citation type="journal article" date="2014" name="Front. Microbiol.">
        <title>High frequency of phylogenetically diverse reductive dehalogenase-homologous genes in deep subseafloor sedimentary metagenomes.</title>
        <authorList>
            <person name="Kawai M."/>
            <person name="Futagami T."/>
            <person name="Toyoda A."/>
            <person name="Takaki Y."/>
            <person name="Nishi S."/>
            <person name="Hori S."/>
            <person name="Arai W."/>
            <person name="Tsubouchi T."/>
            <person name="Morono Y."/>
            <person name="Uchiyama I."/>
            <person name="Ito T."/>
            <person name="Fujiyama A."/>
            <person name="Inagaki F."/>
            <person name="Takami H."/>
        </authorList>
    </citation>
    <scope>NUCLEOTIDE SEQUENCE</scope>
    <source>
        <strain evidence="7">Expedition CK06-06</strain>
    </source>
</reference>
<comment type="similarity">
    <text evidence="2">Belongs to the zinc-containing alcohol dehydrogenase family.</text>
</comment>
<dbReference type="Pfam" id="PF00107">
    <property type="entry name" value="ADH_zinc_N"/>
    <property type="match status" value="1"/>
</dbReference>
<dbReference type="GO" id="GO:0016491">
    <property type="term" value="F:oxidoreductase activity"/>
    <property type="evidence" value="ECO:0007669"/>
    <property type="project" value="UniProtKB-KW"/>
</dbReference>
<dbReference type="GO" id="GO:0046872">
    <property type="term" value="F:metal ion binding"/>
    <property type="evidence" value="ECO:0007669"/>
    <property type="project" value="UniProtKB-KW"/>
</dbReference>
<organism evidence="7">
    <name type="scientific">marine sediment metagenome</name>
    <dbReference type="NCBI Taxonomy" id="412755"/>
    <lineage>
        <taxon>unclassified sequences</taxon>
        <taxon>metagenomes</taxon>
        <taxon>ecological metagenomes</taxon>
    </lineage>
</organism>
<comment type="caution">
    <text evidence="7">The sequence shown here is derived from an EMBL/GenBank/DDBJ whole genome shotgun (WGS) entry which is preliminary data.</text>
</comment>
<dbReference type="Gene3D" id="3.90.180.10">
    <property type="entry name" value="Medium-chain alcohol dehydrogenases, catalytic domain"/>
    <property type="match status" value="1"/>
</dbReference>
<comment type="cofactor">
    <cofactor evidence="1">
        <name>Zn(2+)</name>
        <dbReference type="ChEBI" id="CHEBI:29105"/>
    </cofactor>
</comment>
<gene>
    <name evidence="7" type="ORF">S01H1_82630</name>
</gene>
<dbReference type="InterPro" id="IPR013149">
    <property type="entry name" value="ADH-like_C"/>
</dbReference>
<keyword evidence="3" id="KW-0479">Metal-binding</keyword>
<dbReference type="EMBL" id="BARS01056039">
    <property type="protein sequence ID" value="GAG51090.1"/>
    <property type="molecule type" value="Genomic_DNA"/>
</dbReference>